<comment type="caution">
    <text evidence="2">The sequence shown here is derived from an EMBL/GenBank/DDBJ whole genome shotgun (WGS) entry which is preliminary data.</text>
</comment>
<dbReference type="GeneID" id="88838713"/>
<proteinExistence type="predicted"/>
<protein>
    <submittedName>
        <fullName evidence="2">Uncharacterized protein</fullName>
    </submittedName>
</protein>
<keyword evidence="1" id="KW-0472">Membrane</keyword>
<sequence>MSEPAVNSQIKDAVQTSTNWAMGFAPLDAGTPSSASRVSAGGAIAYDKATQAAALAVQDAADYQRNVMSISTTVQGKAMAMMLASGGLNEPALVAYAMALVSAFAAPIAAGLAAESVTKAVESFPKN</sequence>
<reference evidence="2 3" key="1">
    <citation type="submission" date="2020-08" db="EMBL/GenBank/DDBJ databases">
        <title>Genomic Encyclopedia of Type Strains, Phase IV (KMG-IV): sequencing the most valuable type-strain genomes for metagenomic binning, comparative biology and taxonomic classification.</title>
        <authorList>
            <person name="Goeker M."/>
        </authorList>
    </citation>
    <scope>NUCLEOTIDE SEQUENCE [LARGE SCALE GENOMIC DNA]</scope>
    <source>
        <strain evidence="2 3">DSM 4731</strain>
    </source>
</reference>
<accession>A0A7W9C5N1</accession>
<evidence type="ECO:0000313" key="3">
    <source>
        <dbReference type="Proteomes" id="UP000527324"/>
    </source>
</evidence>
<keyword evidence="1" id="KW-1133">Transmembrane helix</keyword>
<keyword evidence="1" id="KW-0812">Transmembrane</keyword>
<evidence type="ECO:0000313" key="2">
    <source>
        <dbReference type="EMBL" id="MBB5739356.1"/>
    </source>
</evidence>
<dbReference type="EMBL" id="JACHOQ010000002">
    <property type="protein sequence ID" value="MBB5739356.1"/>
    <property type="molecule type" value="Genomic_DNA"/>
</dbReference>
<dbReference type="AlphaFoldDB" id="A0A7W9C5N1"/>
<evidence type="ECO:0000256" key="1">
    <source>
        <dbReference type="SAM" id="Phobius"/>
    </source>
</evidence>
<dbReference type="Proteomes" id="UP000527324">
    <property type="component" value="Unassembled WGS sequence"/>
</dbReference>
<organism evidence="2 3">
    <name type="scientific">Brevundimonas aurantiaca</name>
    <dbReference type="NCBI Taxonomy" id="74316"/>
    <lineage>
        <taxon>Bacteria</taxon>
        <taxon>Pseudomonadati</taxon>
        <taxon>Pseudomonadota</taxon>
        <taxon>Alphaproteobacteria</taxon>
        <taxon>Caulobacterales</taxon>
        <taxon>Caulobacteraceae</taxon>
        <taxon>Brevundimonas</taxon>
    </lineage>
</organism>
<feature type="transmembrane region" description="Helical" evidence="1">
    <location>
        <begin position="93"/>
        <end position="114"/>
    </location>
</feature>
<gene>
    <name evidence="2" type="ORF">GGQ93_001058</name>
</gene>
<dbReference type="RefSeq" id="WP_054765741.1">
    <property type="nucleotide sequence ID" value="NZ_CAJFZW010000040.1"/>
</dbReference>
<keyword evidence="3" id="KW-1185">Reference proteome</keyword>
<name>A0A7W9C5N1_9CAUL</name>